<evidence type="ECO:0000313" key="3">
    <source>
        <dbReference type="Proteomes" id="UP001054902"/>
    </source>
</evidence>
<proteinExistence type="predicted"/>
<name>A0AAD3CT37_9STRA</name>
<feature type="compositionally biased region" description="Polar residues" evidence="1">
    <location>
        <begin position="71"/>
        <end position="88"/>
    </location>
</feature>
<protein>
    <submittedName>
        <fullName evidence="2">Uncharacterized protein</fullName>
    </submittedName>
</protein>
<comment type="caution">
    <text evidence="2">The sequence shown here is derived from an EMBL/GenBank/DDBJ whole genome shotgun (WGS) entry which is preliminary data.</text>
</comment>
<feature type="region of interest" description="Disordered" evidence="1">
    <location>
        <begin position="71"/>
        <end position="96"/>
    </location>
</feature>
<evidence type="ECO:0000256" key="1">
    <source>
        <dbReference type="SAM" id="MobiDB-lite"/>
    </source>
</evidence>
<dbReference type="AlphaFoldDB" id="A0AAD3CT37"/>
<evidence type="ECO:0000313" key="2">
    <source>
        <dbReference type="EMBL" id="GFH50706.1"/>
    </source>
</evidence>
<keyword evidence="3" id="KW-1185">Reference proteome</keyword>
<dbReference type="Proteomes" id="UP001054902">
    <property type="component" value="Unassembled WGS sequence"/>
</dbReference>
<dbReference type="EMBL" id="BLLK01000040">
    <property type="protein sequence ID" value="GFH50706.1"/>
    <property type="molecule type" value="Genomic_DNA"/>
</dbReference>
<sequence>MYVEDLLIIDKNLKRFMEQIQGDFTVKKKSISPPDRYLGADMRKVEDDGTKPFWTMSSNSYFKESGLKYNKNLSDPNSRPKQPFTTASYRPELDTSEECTDDQVTLFQNLIGIL</sequence>
<accession>A0AAD3CT37</accession>
<organism evidence="2 3">
    <name type="scientific">Chaetoceros tenuissimus</name>
    <dbReference type="NCBI Taxonomy" id="426638"/>
    <lineage>
        <taxon>Eukaryota</taxon>
        <taxon>Sar</taxon>
        <taxon>Stramenopiles</taxon>
        <taxon>Ochrophyta</taxon>
        <taxon>Bacillariophyta</taxon>
        <taxon>Coscinodiscophyceae</taxon>
        <taxon>Chaetocerotophycidae</taxon>
        <taxon>Chaetocerotales</taxon>
        <taxon>Chaetocerotaceae</taxon>
        <taxon>Chaetoceros</taxon>
    </lineage>
</organism>
<reference evidence="2 3" key="1">
    <citation type="journal article" date="2021" name="Sci. Rep.">
        <title>The genome of the diatom Chaetoceros tenuissimus carries an ancient integrated fragment of an extant virus.</title>
        <authorList>
            <person name="Hongo Y."/>
            <person name="Kimura K."/>
            <person name="Takaki Y."/>
            <person name="Yoshida Y."/>
            <person name="Baba S."/>
            <person name="Kobayashi G."/>
            <person name="Nagasaki K."/>
            <person name="Hano T."/>
            <person name="Tomaru Y."/>
        </authorList>
    </citation>
    <scope>NUCLEOTIDE SEQUENCE [LARGE SCALE GENOMIC DNA]</scope>
    <source>
        <strain evidence="2 3">NIES-3715</strain>
    </source>
</reference>
<gene>
    <name evidence="2" type="ORF">CTEN210_07182</name>
</gene>